<keyword evidence="2" id="KW-1185">Reference proteome</keyword>
<evidence type="ECO:0000313" key="2">
    <source>
        <dbReference type="Proteomes" id="UP001235939"/>
    </source>
</evidence>
<dbReference type="Proteomes" id="UP001235939">
    <property type="component" value="Chromosome 16"/>
</dbReference>
<gene>
    <name evidence="1" type="ORF">LAZ67_16000414</name>
</gene>
<name>A0ABY6LBF8_9ARAC</name>
<proteinExistence type="predicted"/>
<accession>A0ABY6LBF8</accession>
<sequence>MARLVGEALKDLIGGCPRRRRLLLKVASFLMVGSASPPVLRWCSGVPRGNMETAGNKMFIMFILQPSTGQVEEKSNLMIVKMEFIMENSLKMGKPSLLKKFVHIHNYIYKYLAKHGIQILQQPPYSPDQAPNDFFLFPKLKMALKGRRFDTRESIIADSKKFLKKIPKDAFSKCFKSWEKRWKLCIDAGKDYFEKY</sequence>
<dbReference type="EMBL" id="CP092878">
    <property type="protein sequence ID" value="UYV78189.1"/>
    <property type="molecule type" value="Genomic_DNA"/>
</dbReference>
<dbReference type="PANTHER" id="PTHR46060">
    <property type="entry name" value="MARINER MOS1 TRANSPOSASE-LIKE PROTEIN"/>
    <property type="match status" value="1"/>
</dbReference>
<protein>
    <recommendedName>
        <fullName evidence="3">Transposase</fullName>
    </recommendedName>
</protein>
<dbReference type="InterPro" id="IPR036397">
    <property type="entry name" value="RNaseH_sf"/>
</dbReference>
<organism evidence="1 2">
    <name type="scientific">Cordylochernes scorpioides</name>
    <dbReference type="NCBI Taxonomy" id="51811"/>
    <lineage>
        <taxon>Eukaryota</taxon>
        <taxon>Metazoa</taxon>
        <taxon>Ecdysozoa</taxon>
        <taxon>Arthropoda</taxon>
        <taxon>Chelicerata</taxon>
        <taxon>Arachnida</taxon>
        <taxon>Pseudoscorpiones</taxon>
        <taxon>Cheliferoidea</taxon>
        <taxon>Chernetidae</taxon>
        <taxon>Cordylochernes</taxon>
    </lineage>
</organism>
<reference evidence="1 2" key="1">
    <citation type="submission" date="2022-01" db="EMBL/GenBank/DDBJ databases">
        <title>A chromosomal length assembly of Cordylochernes scorpioides.</title>
        <authorList>
            <person name="Zeh D."/>
            <person name="Zeh J."/>
        </authorList>
    </citation>
    <scope>NUCLEOTIDE SEQUENCE [LARGE SCALE GENOMIC DNA]</scope>
    <source>
        <strain evidence="1">IN4F17</strain>
        <tissue evidence="1">Whole Body</tissue>
    </source>
</reference>
<evidence type="ECO:0000313" key="1">
    <source>
        <dbReference type="EMBL" id="UYV78189.1"/>
    </source>
</evidence>
<evidence type="ECO:0008006" key="3">
    <source>
        <dbReference type="Google" id="ProtNLM"/>
    </source>
</evidence>
<dbReference type="PANTHER" id="PTHR46060:SF3">
    <property type="entry name" value="PROTEIN GVQW3"/>
    <property type="match status" value="1"/>
</dbReference>
<dbReference type="Gene3D" id="3.30.420.10">
    <property type="entry name" value="Ribonuclease H-like superfamily/Ribonuclease H"/>
    <property type="match status" value="1"/>
</dbReference>
<dbReference type="InterPro" id="IPR052709">
    <property type="entry name" value="Transposase-MT_Hybrid"/>
</dbReference>